<reference evidence="1" key="1">
    <citation type="journal article" date="2014" name="Front. Microbiol.">
        <title>High frequency of phylogenetically diverse reductive dehalogenase-homologous genes in deep subseafloor sedimentary metagenomes.</title>
        <authorList>
            <person name="Kawai M."/>
            <person name="Futagami T."/>
            <person name="Toyoda A."/>
            <person name="Takaki Y."/>
            <person name="Nishi S."/>
            <person name="Hori S."/>
            <person name="Arai W."/>
            <person name="Tsubouchi T."/>
            <person name="Morono Y."/>
            <person name="Uchiyama I."/>
            <person name="Ito T."/>
            <person name="Fujiyama A."/>
            <person name="Inagaki F."/>
            <person name="Takami H."/>
        </authorList>
    </citation>
    <scope>NUCLEOTIDE SEQUENCE</scope>
    <source>
        <strain evidence="1">Expedition CK06-06</strain>
    </source>
</reference>
<dbReference type="EMBL" id="BARS01024224">
    <property type="protein sequence ID" value="GAG05393.1"/>
    <property type="molecule type" value="Genomic_DNA"/>
</dbReference>
<name>X0UYL2_9ZZZZ</name>
<sequence>GAAHLALRKNATKSYVYWNSVWGYVNDAPKYMAGRQECDENGDMQYNLEATGGDTLDIGDFRYLAVQVN</sequence>
<feature type="non-terminal residue" evidence="1">
    <location>
        <position position="1"/>
    </location>
</feature>
<evidence type="ECO:0000313" key="1">
    <source>
        <dbReference type="EMBL" id="GAG05393.1"/>
    </source>
</evidence>
<dbReference type="AlphaFoldDB" id="X0UYL2"/>
<gene>
    <name evidence="1" type="ORF">S01H1_38477</name>
</gene>
<proteinExistence type="predicted"/>
<comment type="caution">
    <text evidence="1">The sequence shown here is derived from an EMBL/GenBank/DDBJ whole genome shotgun (WGS) entry which is preliminary data.</text>
</comment>
<protein>
    <submittedName>
        <fullName evidence="1">Uncharacterized protein</fullName>
    </submittedName>
</protein>
<accession>X0UYL2</accession>
<organism evidence="1">
    <name type="scientific">marine sediment metagenome</name>
    <dbReference type="NCBI Taxonomy" id="412755"/>
    <lineage>
        <taxon>unclassified sequences</taxon>
        <taxon>metagenomes</taxon>
        <taxon>ecological metagenomes</taxon>
    </lineage>
</organism>